<dbReference type="RefSeq" id="WP_068621241.1">
    <property type="nucleotide sequence ID" value="NZ_FJNB01000002.1"/>
</dbReference>
<dbReference type="Proteomes" id="UP000076878">
    <property type="component" value="Unassembled WGS sequence"/>
</dbReference>
<reference evidence="3 5" key="1">
    <citation type="submission" date="2016-02" db="EMBL/GenBank/DDBJ databases">
        <authorList>
            <person name="Wen L."/>
            <person name="He K."/>
            <person name="Yang H."/>
        </authorList>
    </citation>
    <scope>NUCLEOTIDE SEQUENCE [LARGE SCALE GENOMIC DNA]</scope>
    <source>
        <strain evidence="3">Trichococcus_R210</strain>
    </source>
</reference>
<accession>A0A143YCM7</accession>
<evidence type="ECO:0000313" key="3">
    <source>
        <dbReference type="EMBL" id="CZQ86024.1"/>
    </source>
</evidence>
<evidence type="ECO:0000256" key="1">
    <source>
        <dbReference type="ARBA" id="ARBA00022833"/>
    </source>
</evidence>
<dbReference type="InterPro" id="IPR036866">
    <property type="entry name" value="RibonucZ/Hydroxyglut_hydro"/>
</dbReference>
<proteinExistence type="predicted"/>
<sequence length="246" mass="26835">MKLTILGCMGGYPTKDVGTTAYLLTSGDFKLLIDAGSNALLSLEHHLDPLDLDAVILTHYHADHIADLGVLQYTFQLKEPAAGKSKKILPIYGHDESDFFRLLEMPGVSEGIAYNPTESLELGPFRIRFLKTIHPVPCYALRIEEIATGKVFVFGADSAYLPALVPFVKAADLFLADANLFNGNERHHAHMTAGEVGAIAEEGAVKQLVLTHLPQKGELSVLLDQAKETAPSVEVTLAEKDRIFEI</sequence>
<feature type="domain" description="Metallo-beta-lactamase" evidence="2">
    <location>
        <begin position="18"/>
        <end position="212"/>
    </location>
</feature>
<dbReference type="EMBL" id="FNYT01000022">
    <property type="protein sequence ID" value="SEJ70093.1"/>
    <property type="molecule type" value="Genomic_DNA"/>
</dbReference>
<dbReference type="OrthoDB" id="9794898at2"/>
<dbReference type="CDD" id="cd07716">
    <property type="entry name" value="RNaseZ_short-form-like_MBL-fold"/>
    <property type="match status" value="1"/>
</dbReference>
<keyword evidence="1" id="KW-0862">Zinc</keyword>
<dbReference type="SUPFAM" id="SSF56281">
    <property type="entry name" value="Metallo-hydrolase/oxidoreductase"/>
    <property type="match status" value="1"/>
</dbReference>
<dbReference type="InterPro" id="IPR001279">
    <property type="entry name" value="Metallo-B-lactamas"/>
</dbReference>
<gene>
    <name evidence="4" type="ORF">SAMN05216375_12249</name>
    <name evidence="3" type="ORF">TR210_518</name>
</gene>
<protein>
    <submittedName>
        <fullName evidence="4">Ribonuclease BN, tRNA processing enzyme</fullName>
    </submittedName>
</protein>
<evidence type="ECO:0000313" key="4">
    <source>
        <dbReference type="EMBL" id="SEJ70093.1"/>
    </source>
</evidence>
<dbReference type="AlphaFoldDB" id="A0A143YCM7"/>
<dbReference type="Proteomes" id="UP000199280">
    <property type="component" value="Unassembled WGS sequence"/>
</dbReference>
<keyword evidence="6" id="KW-1185">Reference proteome</keyword>
<evidence type="ECO:0000313" key="6">
    <source>
        <dbReference type="Proteomes" id="UP000199280"/>
    </source>
</evidence>
<dbReference type="PANTHER" id="PTHR46018:SF4">
    <property type="entry name" value="METALLO-HYDROLASE YHFI-RELATED"/>
    <property type="match status" value="1"/>
</dbReference>
<dbReference type="SMART" id="SM00849">
    <property type="entry name" value="Lactamase_B"/>
    <property type="match status" value="1"/>
</dbReference>
<evidence type="ECO:0000313" key="5">
    <source>
        <dbReference type="Proteomes" id="UP000076878"/>
    </source>
</evidence>
<dbReference type="STRING" id="640938.TR210_518"/>
<dbReference type="EMBL" id="FJNB01000002">
    <property type="protein sequence ID" value="CZQ86024.1"/>
    <property type="molecule type" value="Genomic_DNA"/>
</dbReference>
<reference evidence="4 6" key="2">
    <citation type="submission" date="2016-10" db="EMBL/GenBank/DDBJ databases">
        <authorList>
            <person name="Varghese N."/>
            <person name="Submissions S."/>
        </authorList>
    </citation>
    <scope>NUCLEOTIDE SEQUENCE [LARGE SCALE GENOMIC DNA]</scope>
    <source>
        <strain evidence="4 6">DSM 22150</strain>
    </source>
</reference>
<dbReference type="PANTHER" id="PTHR46018">
    <property type="entry name" value="ZINC PHOSPHODIESTERASE ELAC PROTEIN 1"/>
    <property type="match status" value="1"/>
</dbReference>
<dbReference type="Pfam" id="PF12706">
    <property type="entry name" value="Lactamase_B_2"/>
    <property type="match status" value="1"/>
</dbReference>
<dbReference type="GO" id="GO:0042781">
    <property type="term" value="F:3'-tRNA processing endoribonuclease activity"/>
    <property type="evidence" value="ECO:0007669"/>
    <property type="project" value="TreeGrafter"/>
</dbReference>
<name>A0A143YCM7_9LACT</name>
<organism evidence="3 5">
    <name type="scientific">Trichococcus ilyis</name>
    <dbReference type="NCBI Taxonomy" id="640938"/>
    <lineage>
        <taxon>Bacteria</taxon>
        <taxon>Bacillati</taxon>
        <taxon>Bacillota</taxon>
        <taxon>Bacilli</taxon>
        <taxon>Lactobacillales</taxon>
        <taxon>Carnobacteriaceae</taxon>
        <taxon>Trichococcus</taxon>
    </lineage>
</organism>
<evidence type="ECO:0000259" key="2">
    <source>
        <dbReference type="SMART" id="SM00849"/>
    </source>
</evidence>
<dbReference type="Gene3D" id="3.60.15.10">
    <property type="entry name" value="Ribonuclease Z/Hydroxyacylglutathione hydrolase-like"/>
    <property type="match status" value="1"/>
</dbReference>